<comment type="function">
    <text evidence="12">Flavin transferase that catalyzes the transfer of the FMN moiety of FAD and its covalent binding to the hydroxyl group of a threonine residue in a target flavoprotein.</text>
</comment>
<evidence type="ECO:0000256" key="12">
    <source>
        <dbReference type="RuleBase" id="RU363002"/>
    </source>
</evidence>
<keyword evidence="6 10" id="KW-0274">FAD</keyword>
<gene>
    <name evidence="13" type="ORF">METUNv1_03390</name>
</gene>
<evidence type="ECO:0000256" key="4">
    <source>
        <dbReference type="ARBA" id="ARBA00022679"/>
    </source>
</evidence>
<protein>
    <recommendedName>
        <fullName evidence="2 10">FAD:protein FMN transferase</fullName>
        <ecNumber evidence="1 10">2.7.1.180</ecNumber>
    </recommendedName>
    <alternativeName>
        <fullName evidence="8 10">Flavin transferase</fullName>
    </alternativeName>
</protein>
<organism evidence="13 14">
    <name type="scientific">Methyloversatilis universalis (strain ATCC BAA-1314 / DSM 25237 / JCM 13912 / CCUG 52030 / FAM5)</name>
    <dbReference type="NCBI Taxonomy" id="1000565"/>
    <lineage>
        <taxon>Bacteria</taxon>
        <taxon>Pseudomonadati</taxon>
        <taxon>Pseudomonadota</taxon>
        <taxon>Betaproteobacteria</taxon>
        <taxon>Nitrosomonadales</taxon>
        <taxon>Sterolibacteriaceae</taxon>
        <taxon>Methyloversatilis</taxon>
    </lineage>
</organism>
<accession>F5RFZ7</accession>
<dbReference type="EMBL" id="AFHG01000057">
    <property type="protein sequence ID" value="EGK70485.1"/>
    <property type="molecule type" value="Genomic_DNA"/>
</dbReference>
<dbReference type="GO" id="GO:0005886">
    <property type="term" value="C:plasma membrane"/>
    <property type="evidence" value="ECO:0007669"/>
    <property type="project" value="UniProtKB-SubCell"/>
</dbReference>
<dbReference type="STRING" id="1000565.METUNv1_03390"/>
<dbReference type="PANTHER" id="PTHR30040:SF2">
    <property type="entry name" value="FAD:PROTEIN FMN TRANSFERASE"/>
    <property type="match status" value="1"/>
</dbReference>
<evidence type="ECO:0000313" key="14">
    <source>
        <dbReference type="Proteomes" id="UP000005019"/>
    </source>
</evidence>
<comment type="subcellular location">
    <subcellularLocation>
        <location evidence="12">Cell inner membrane</location>
        <topology evidence="12">Lipid-anchor</topology>
        <orientation evidence="12">Periplasmic side</orientation>
    </subcellularLocation>
</comment>
<evidence type="ECO:0000256" key="2">
    <source>
        <dbReference type="ARBA" id="ARBA00016337"/>
    </source>
</evidence>
<evidence type="ECO:0000256" key="7">
    <source>
        <dbReference type="ARBA" id="ARBA00022842"/>
    </source>
</evidence>
<dbReference type="InterPro" id="IPR003374">
    <property type="entry name" value="ApbE-like_sf"/>
</dbReference>
<dbReference type="GO" id="GO:0046872">
    <property type="term" value="F:metal ion binding"/>
    <property type="evidence" value="ECO:0007669"/>
    <property type="project" value="UniProtKB-UniRule"/>
</dbReference>
<keyword evidence="5 10" id="KW-0479">Metal-binding</keyword>
<name>F5RFZ7_METUF</name>
<dbReference type="EC" id="2.7.1.180" evidence="1 10"/>
<evidence type="ECO:0000256" key="1">
    <source>
        <dbReference type="ARBA" id="ARBA00011955"/>
    </source>
</evidence>
<dbReference type="PANTHER" id="PTHR30040">
    <property type="entry name" value="THIAMINE BIOSYNTHESIS LIPOPROTEIN APBE"/>
    <property type="match status" value="1"/>
</dbReference>
<dbReference type="Proteomes" id="UP000005019">
    <property type="component" value="Unassembled WGS sequence"/>
</dbReference>
<dbReference type="AlphaFoldDB" id="F5RFZ7"/>
<comment type="catalytic activity">
    <reaction evidence="9 10 12">
        <text>L-threonyl-[protein] + FAD = FMN-L-threonyl-[protein] + AMP + H(+)</text>
        <dbReference type="Rhea" id="RHEA:36847"/>
        <dbReference type="Rhea" id="RHEA-COMP:11060"/>
        <dbReference type="Rhea" id="RHEA-COMP:11061"/>
        <dbReference type="ChEBI" id="CHEBI:15378"/>
        <dbReference type="ChEBI" id="CHEBI:30013"/>
        <dbReference type="ChEBI" id="CHEBI:57692"/>
        <dbReference type="ChEBI" id="CHEBI:74257"/>
        <dbReference type="ChEBI" id="CHEBI:456215"/>
        <dbReference type="EC" id="2.7.1.180"/>
    </reaction>
</comment>
<evidence type="ECO:0000256" key="11">
    <source>
        <dbReference type="PIRSR" id="PIRSR006268-2"/>
    </source>
</evidence>
<proteinExistence type="inferred from homology"/>
<dbReference type="Pfam" id="PF02424">
    <property type="entry name" value="ApbE"/>
    <property type="match status" value="1"/>
</dbReference>
<keyword evidence="3 10" id="KW-0285">Flavoprotein</keyword>
<dbReference type="eggNOG" id="COG1477">
    <property type="taxonomic scope" value="Bacteria"/>
</dbReference>
<evidence type="ECO:0000256" key="5">
    <source>
        <dbReference type="ARBA" id="ARBA00022723"/>
    </source>
</evidence>
<dbReference type="PIRSF" id="PIRSF006268">
    <property type="entry name" value="ApbE"/>
    <property type="match status" value="1"/>
</dbReference>
<keyword evidence="12" id="KW-1003">Cell membrane</keyword>
<evidence type="ECO:0000256" key="3">
    <source>
        <dbReference type="ARBA" id="ARBA00022630"/>
    </source>
</evidence>
<evidence type="ECO:0000313" key="13">
    <source>
        <dbReference type="EMBL" id="EGK70485.1"/>
    </source>
</evidence>
<evidence type="ECO:0000256" key="6">
    <source>
        <dbReference type="ARBA" id="ARBA00022827"/>
    </source>
</evidence>
<keyword evidence="12" id="KW-0997">Cell inner membrane</keyword>
<dbReference type="GO" id="GO:0016740">
    <property type="term" value="F:transferase activity"/>
    <property type="evidence" value="ECO:0007669"/>
    <property type="project" value="UniProtKB-UniRule"/>
</dbReference>
<keyword evidence="14" id="KW-1185">Reference proteome</keyword>
<dbReference type="RefSeq" id="WP_008063776.1">
    <property type="nucleotide sequence ID" value="NZ_AFHG01000057.1"/>
</dbReference>
<evidence type="ECO:0000256" key="8">
    <source>
        <dbReference type="ARBA" id="ARBA00031306"/>
    </source>
</evidence>
<comment type="similarity">
    <text evidence="10 12">Belongs to the ApbE family.</text>
</comment>
<feature type="binding site" evidence="11">
    <location>
        <position position="192"/>
    </location>
    <ligand>
        <name>Mg(2+)</name>
        <dbReference type="ChEBI" id="CHEBI:18420"/>
    </ligand>
</feature>
<keyword evidence="4 10" id="KW-0808">Transferase</keyword>
<comment type="caution">
    <text evidence="13">The sequence shown here is derived from an EMBL/GenBank/DDBJ whole genome shotgun (WGS) entry which is preliminary data.</text>
</comment>
<keyword evidence="7 10" id="KW-0460">Magnesium</keyword>
<feature type="binding site" evidence="11">
    <location>
        <position position="307"/>
    </location>
    <ligand>
        <name>Mg(2+)</name>
        <dbReference type="ChEBI" id="CHEBI:18420"/>
    </ligand>
</feature>
<reference evidence="13 14" key="1">
    <citation type="journal article" date="2011" name="J. Bacteriol.">
        <title>Genome sequence of Methyloversatilis universalis FAM5T, a methylotrophic representative of the order Rhodocyclales.</title>
        <authorList>
            <person name="Kittichotirat W."/>
            <person name="Good N.M."/>
            <person name="Hall R."/>
            <person name="Bringel F."/>
            <person name="Lajus A."/>
            <person name="Medigue C."/>
            <person name="Smalley N.E."/>
            <person name="Beck D."/>
            <person name="Bumgarner R."/>
            <person name="Vuilleumier S."/>
            <person name="Kalyuzhnaya M.G."/>
        </authorList>
    </citation>
    <scope>NUCLEOTIDE SEQUENCE [LARGE SCALE GENOMIC DNA]</scope>
    <source>
        <strain evidence="14">ATCC BAA-1314 / JCM 13912 / FAM5</strain>
    </source>
</reference>
<evidence type="ECO:0000256" key="10">
    <source>
        <dbReference type="PIRNR" id="PIRNR006268"/>
    </source>
</evidence>
<dbReference type="Gene3D" id="3.10.520.10">
    <property type="entry name" value="ApbE-like domains"/>
    <property type="match status" value="1"/>
</dbReference>
<dbReference type="SUPFAM" id="SSF143631">
    <property type="entry name" value="ApbE-like"/>
    <property type="match status" value="1"/>
</dbReference>
<dbReference type="PROSITE" id="PS51257">
    <property type="entry name" value="PROKAR_LIPOPROTEIN"/>
    <property type="match status" value="1"/>
</dbReference>
<keyword evidence="12 13" id="KW-0449">Lipoprotein</keyword>
<comment type="cofactor">
    <cofactor evidence="11">
        <name>Mg(2+)</name>
        <dbReference type="ChEBI" id="CHEBI:18420"/>
    </cofactor>
    <cofactor evidence="11">
        <name>Mn(2+)</name>
        <dbReference type="ChEBI" id="CHEBI:29035"/>
    </cofactor>
    <text evidence="11">Magnesium. Can also use manganese.</text>
</comment>
<dbReference type="InterPro" id="IPR024932">
    <property type="entry name" value="ApbE"/>
</dbReference>
<keyword evidence="12" id="KW-0472">Membrane</keyword>
<evidence type="ECO:0000256" key="9">
    <source>
        <dbReference type="ARBA" id="ARBA00048540"/>
    </source>
</evidence>
<sequence>MRWNGLRTAESPRPGFLPRLLFACACALLLAGCGVRDTLERQEAFVFGTRVEVVVYGLDRSRAREALAEVLQEFDRLHRRLHAWQPSELTRLNAAFGAGRTAMIDADMAALLGAVQSAAVRGEDLFNPAAGALIAAWGFHADEFLPRRPDPALRDALVAARPRMADIDIVPQPDGAAAVYSRNPAVQLDLGGYAKGYALDRAAALLRARGVCCALINIGGNVMALGSKGGQPWRIGIQHPRKPETLAAVELHDGEAIGTSGDYQRYFELDGERLCHLIDPRSGEPVRHTQSLTVLMPAGPDAGARSDADSKPLFIAGRDQWQALAQRMGVSQALRVDADGSMDMTAAMRARLRD</sequence>